<sequence length="171" mass="17401">MRTALFSLALLLAIPVAAKTPAATPEQRLAAAGLTLPPPNAPIGLYVPAARVGKLLFLAGHGECPAGAAGRLGDTMDVAAGKANAAKVALCMLATIKAQLGDLSKVKRVVKVMGLVNATPEFTQHPEVMNGFSEVMVTAFGDAGKAPRVAAGAGSLPRGWPVEVDAIIEVK</sequence>
<reference evidence="3 4" key="1">
    <citation type="submission" date="2017-07" db="EMBL/GenBank/DDBJ databases">
        <title>Sandarakinorhabdus cyanobacteriorum sp. nov., a novel bacterium isolated from cyanobacterial aggregates in a eutrophic lake.</title>
        <authorList>
            <person name="Cai H."/>
        </authorList>
    </citation>
    <scope>NUCLEOTIDE SEQUENCE [LARGE SCALE GENOMIC DNA]</scope>
    <source>
        <strain evidence="3 4">TH057</strain>
    </source>
</reference>
<keyword evidence="4" id="KW-1185">Reference proteome</keyword>
<comment type="caution">
    <text evidence="3">The sequence shown here is derived from an EMBL/GenBank/DDBJ whole genome shotgun (WGS) entry which is preliminary data.</text>
</comment>
<accession>A0A255Y634</accession>
<dbReference type="RefSeq" id="WP_094474974.1">
    <property type="nucleotide sequence ID" value="NZ_NOXT01000124.1"/>
</dbReference>
<feature type="chain" id="PRO_5013191569" description="Endoribonuclease L-PSP/chorismate mutase-like domain-containing protein" evidence="1">
    <location>
        <begin position="19"/>
        <end position="171"/>
    </location>
</feature>
<proteinExistence type="predicted"/>
<dbReference type="AlphaFoldDB" id="A0A255Y634"/>
<dbReference type="Proteomes" id="UP000216991">
    <property type="component" value="Unassembled WGS sequence"/>
</dbReference>
<name>A0A255Y634_9SPHN</name>
<keyword evidence="1" id="KW-0732">Signal</keyword>
<dbReference type="CDD" id="cd02199">
    <property type="entry name" value="YjgF_YER057c_UK114_like_1"/>
    <property type="match status" value="1"/>
</dbReference>
<dbReference type="InterPro" id="IPR013813">
    <property type="entry name" value="Endoribo_LPSP/chorism_mut-like"/>
</dbReference>
<evidence type="ECO:0000313" key="4">
    <source>
        <dbReference type="Proteomes" id="UP000216991"/>
    </source>
</evidence>
<dbReference type="Pfam" id="PF14588">
    <property type="entry name" value="YjgF_endoribonc"/>
    <property type="match status" value="1"/>
</dbReference>
<feature type="domain" description="Endoribonuclease L-PSP/chorismate mutase-like" evidence="2">
    <location>
        <begin position="26"/>
        <end position="150"/>
    </location>
</feature>
<dbReference type="PANTHER" id="PTHR43760">
    <property type="entry name" value="ENDORIBONUCLEASE-RELATED"/>
    <property type="match status" value="1"/>
</dbReference>
<evidence type="ECO:0000259" key="2">
    <source>
        <dbReference type="Pfam" id="PF14588"/>
    </source>
</evidence>
<dbReference type="InterPro" id="IPR035959">
    <property type="entry name" value="RutC-like_sf"/>
</dbReference>
<protein>
    <recommendedName>
        <fullName evidence="2">Endoribonuclease L-PSP/chorismate mutase-like domain-containing protein</fullName>
    </recommendedName>
</protein>
<dbReference type="EMBL" id="NOXT01000124">
    <property type="protein sequence ID" value="OYQ24676.1"/>
    <property type="molecule type" value="Genomic_DNA"/>
</dbReference>
<evidence type="ECO:0000256" key="1">
    <source>
        <dbReference type="SAM" id="SignalP"/>
    </source>
</evidence>
<evidence type="ECO:0000313" key="3">
    <source>
        <dbReference type="EMBL" id="OYQ24676.1"/>
    </source>
</evidence>
<feature type="signal peptide" evidence="1">
    <location>
        <begin position="1"/>
        <end position="18"/>
    </location>
</feature>
<dbReference type="SUPFAM" id="SSF55298">
    <property type="entry name" value="YjgF-like"/>
    <property type="match status" value="1"/>
</dbReference>
<dbReference type="PANTHER" id="PTHR43760:SF1">
    <property type="entry name" value="ENDORIBONUCLEASE L-PSP_CHORISMATE MUTASE-LIKE DOMAIN-CONTAINING PROTEIN"/>
    <property type="match status" value="1"/>
</dbReference>
<gene>
    <name evidence="3" type="ORF">CHU93_15035</name>
</gene>
<dbReference type="Gene3D" id="3.30.1330.40">
    <property type="entry name" value="RutC-like"/>
    <property type="match status" value="1"/>
</dbReference>
<organism evidence="3 4">
    <name type="scientific">Sandarakinorhabdus cyanobacteriorum</name>
    <dbReference type="NCBI Taxonomy" id="1981098"/>
    <lineage>
        <taxon>Bacteria</taxon>
        <taxon>Pseudomonadati</taxon>
        <taxon>Pseudomonadota</taxon>
        <taxon>Alphaproteobacteria</taxon>
        <taxon>Sphingomonadales</taxon>
        <taxon>Sphingosinicellaceae</taxon>
        <taxon>Sandarakinorhabdus</taxon>
    </lineage>
</organism>
<dbReference type="OrthoDB" id="9806350at2"/>